<organism evidence="1">
    <name type="scientific">Anguilla anguilla</name>
    <name type="common">European freshwater eel</name>
    <name type="synonym">Muraena anguilla</name>
    <dbReference type="NCBI Taxonomy" id="7936"/>
    <lineage>
        <taxon>Eukaryota</taxon>
        <taxon>Metazoa</taxon>
        <taxon>Chordata</taxon>
        <taxon>Craniata</taxon>
        <taxon>Vertebrata</taxon>
        <taxon>Euteleostomi</taxon>
        <taxon>Actinopterygii</taxon>
        <taxon>Neopterygii</taxon>
        <taxon>Teleostei</taxon>
        <taxon>Anguilliformes</taxon>
        <taxon>Anguillidae</taxon>
        <taxon>Anguilla</taxon>
    </lineage>
</organism>
<proteinExistence type="predicted"/>
<reference evidence="1" key="2">
    <citation type="journal article" date="2015" name="Fish Shellfish Immunol.">
        <title>Early steps in the European eel (Anguilla anguilla)-Vibrio vulnificus interaction in the gills: Role of the RtxA13 toxin.</title>
        <authorList>
            <person name="Callol A."/>
            <person name="Pajuelo D."/>
            <person name="Ebbesson L."/>
            <person name="Teles M."/>
            <person name="MacKenzie S."/>
            <person name="Amaro C."/>
        </authorList>
    </citation>
    <scope>NUCLEOTIDE SEQUENCE</scope>
</reference>
<dbReference type="AlphaFoldDB" id="A0A0E9XMD8"/>
<dbReference type="EMBL" id="GBXM01005572">
    <property type="protein sequence ID" value="JAI03006.1"/>
    <property type="molecule type" value="Transcribed_RNA"/>
</dbReference>
<evidence type="ECO:0000313" key="1">
    <source>
        <dbReference type="EMBL" id="JAI03006.1"/>
    </source>
</evidence>
<accession>A0A0E9XMD8</accession>
<name>A0A0E9XMD8_ANGAN</name>
<reference evidence="1" key="1">
    <citation type="submission" date="2014-11" db="EMBL/GenBank/DDBJ databases">
        <authorList>
            <person name="Amaro Gonzalez C."/>
        </authorList>
    </citation>
    <scope>NUCLEOTIDE SEQUENCE</scope>
</reference>
<protein>
    <submittedName>
        <fullName evidence="1">Uncharacterized protein</fullName>
    </submittedName>
</protein>
<sequence>MTQNGTLPLLKMHLLSSNTVIGRNYNVTNSNPTIRFPYNSQSHNYKLMMHFTYFKNFTWNNQS</sequence>